<evidence type="ECO:0000256" key="4">
    <source>
        <dbReference type="SAM" id="Coils"/>
    </source>
</evidence>
<sequence length="430" mass="48626">MSEPIKNIVLVGRTGNGKSTTGNTIIGEEMFFSKQQAGGVTLKCEMHRAAIHDGPIINIIDTPGLFDLTVSADILSREVMNCLTMAKEGIHAVLFVLSTRGGITQEEEFTLNALQRIFGNRILDYFIVVFTGGDELEAEELTLDDYLLEGCPEFLKKTLRLCHGRKVLFDNKTKNNGKKANQLKQLVAQMADVENQTGGKPYIKERDIEYKKRVEAQLAVPQEKFQKLMEVMLEKSRMDHQKIMHIQMENQAKNLAEAKKLAKQEQIRMEHAKKEMISLVKYMVYARDLSIAWSDNSQYWSWVPLRETLGEAALLKMVCWLGVNGTFNTRELTPGTKYEVVYVVKLENTASGWEIPVNLKLTVARSGGRPQEHSVRLKEHIGRLWVDIPAGEFIMSPEISGEISFSMYEIASGSWKRGLCVKGVEIRPKN</sequence>
<evidence type="ECO:0000313" key="6">
    <source>
        <dbReference type="EMBL" id="CAA7045229.1"/>
    </source>
</evidence>
<dbReference type="InterPro" id="IPR027417">
    <property type="entry name" value="P-loop_NTPase"/>
</dbReference>
<dbReference type="EMBL" id="CACVBM020001318">
    <property type="protein sequence ID" value="CAA7045229.1"/>
    <property type="molecule type" value="Genomic_DNA"/>
</dbReference>
<feature type="domain" description="AIG1-type G" evidence="5">
    <location>
        <begin position="3"/>
        <end position="211"/>
    </location>
</feature>
<dbReference type="OrthoDB" id="8954335at2759"/>
<dbReference type="AlphaFoldDB" id="A0A6D2JTY5"/>
<dbReference type="Proteomes" id="UP000467841">
    <property type="component" value="Unassembled WGS sequence"/>
</dbReference>
<protein>
    <recommendedName>
        <fullName evidence="5">AIG1-type G domain-containing protein</fullName>
    </recommendedName>
</protein>
<comment type="caution">
    <text evidence="6">The sequence shown here is derived from an EMBL/GenBank/DDBJ whole genome shotgun (WGS) entry which is preliminary data.</text>
</comment>
<evidence type="ECO:0000313" key="7">
    <source>
        <dbReference type="Proteomes" id="UP000467841"/>
    </source>
</evidence>
<dbReference type="SUPFAM" id="SSF52540">
    <property type="entry name" value="P-loop containing nucleoside triphosphate hydrolases"/>
    <property type="match status" value="1"/>
</dbReference>
<dbReference type="FunFam" id="3.40.50.300:FF:000840">
    <property type="entry name" value="Immune-associated nucleotide-binding protein 9"/>
    <property type="match status" value="1"/>
</dbReference>
<gene>
    <name evidence="6" type="ORF">MERR_LOCUS32464</name>
</gene>
<feature type="coiled-coil region" evidence="4">
    <location>
        <begin position="245"/>
        <end position="275"/>
    </location>
</feature>
<keyword evidence="2" id="KW-0547">Nucleotide-binding</keyword>
<name>A0A6D2JTY5_9BRAS</name>
<dbReference type="PROSITE" id="PS51720">
    <property type="entry name" value="G_AIG1"/>
    <property type="match status" value="1"/>
</dbReference>
<organism evidence="6 7">
    <name type="scientific">Microthlaspi erraticum</name>
    <dbReference type="NCBI Taxonomy" id="1685480"/>
    <lineage>
        <taxon>Eukaryota</taxon>
        <taxon>Viridiplantae</taxon>
        <taxon>Streptophyta</taxon>
        <taxon>Embryophyta</taxon>
        <taxon>Tracheophyta</taxon>
        <taxon>Spermatophyta</taxon>
        <taxon>Magnoliopsida</taxon>
        <taxon>eudicotyledons</taxon>
        <taxon>Gunneridae</taxon>
        <taxon>Pentapetalae</taxon>
        <taxon>rosids</taxon>
        <taxon>malvids</taxon>
        <taxon>Brassicales</taxon>
        <taxon>Brassicaceae</taxon>
        <taxon>Coluteocarpeae</taxon>
        <taxon>Microthlaspi</taxon>
    </lineage>
</organism>
<dbReference type="Pfam" id="PF14299">
    <property type="entry name" value="PP2"/>
    <property type="match status" value="1"/>
</dbReference>
<evidence type="ECO:0000256" key="1">
    <source>
        <dbReference type="ARBA" id="ARBA00008535"/>
    </source>
</evidence>
<keyword evidence="4" id="KW-0175">Coiled coil</keyword>
<keyword evidence="3" id="KW-0342">GTP-binding</keyword>
<dbReference type="Pfam" id="PF04548">
    <property type="entry name" value="AIG1"/>
    <property type="match status" value="1"/>
</dbReference>
<evidence type="ECO:0000256" key="2">
    <source>
        <dbReference type="ARBA" id="ARBA00022741"/>
    </source>
</evidence>
<proteinExistence type="inferred from homology"/>
<dbReference type="PANTHER" id="PTHR10903:SF146">
    <property type="entry name" value="AIG1-LIKE PROTEIN_ 48352-49494-RELATED"/>
    <property type="match status" value="1"/>
</dbReference>
<evidence type="ECO:0000256" key="3">
    <source>
        <dbReference type="ARBA" id="ARBA00023134"/>
    </source>
</evidence>
<dbReference type="InterPro" id="IPR045058">
    <property type="entry name" value="GIMA/IAN/Toc"/>
</dbReference>
<accession>A0A6D2JTY5</accession>
<dbReference type="PANTHER" id="PTHR10903">
    <property type="entry name" value="GTPASE, IMAP FAMILY MEMBER-RELATED"/>
    <property type="match status" value="1"/>
</dbReference>
<dbReference type="CDD" id="cd01852">
    <property type="entry name" value="AIG1"/>
    <property type="match status" value="1"/>
</dbReference>
<keyword evidence="7" id="KW-1185">Reference proteome</keyword>
<evidence type="ECO:0000259" key="5">
    <source>
        <dbReference type="PROSITE" id="PS51720"/>
    </source>
</evidence>
<dbReference type="GO" id="GO:0005525">
    <property type="term" value="F:GTP binding"/>
    <property type="evidence" value="ECO:0007669"/>
    <property type="project" value="UniProtKB-KW"/>
</dbReference>
<dbReference type="InterPro" id="IPR025886">
    <property type="entry name" value="PP2-like"/>
</dbReference>
<reference evidence="6" key="1">
    <citation type="submission" date="2020-01" db="EMBL/GenBank/DDBJ databases">
        <authorList>
            <person name="Mishra B."/>
        </authorList>
    </citation>
    <scope>NUCLEOTIDE SEQUENCE [LARGE SCALE GENOMIC DNA]</scope>
</reference>
<comment type="similarity">
    <text evidence="1">Belongs to the TRAFAC class TrmE-Era-EngA-EngB-Septin-like GTPase superfamily. AIG1/Toc34/Toc159-like paraseptin GTPase family. IAN subfamily.</text>
</comment>
<dbReference type="InterPro" id="IPR006703">
    <property type="entry name" value="G_AIG1"/>
</dbReference>
<dbReference type="Gene3D" id="3.40.50.300">
    <property type="entry name" value="P-loop containing nucleotide triphosphate hydrolases"/>
    <property type="match status" value="1"/>
</dbReference>